<feature type="region of interest" description="Disordered" evidence="1">
    <location>
        <begin position="119"/>
        <end position="141"/>
    </location>
</feature>
<feature type="compositionally biased region" description="Polar residues" evidence="1">
    <location>
        <begin position="123"/>
        <end position="141"/>
    </location>
</feature>
<gene>
    <name evidence="2" type="ordered locus">Shell_1488</name>
</gene>
<dbReference type="HOGENOM" id="CLU_157006_0_0_2"/>
<keyword evidence="3" id="KW-1185">Reference proteome</keyword>
<evidence type="ECO:0000313" key="2">
    <source>
        <dbReference type="EMBL" id="ADI32576.1"/>
    </source>
</evidence>
<reference evidence="3" key="1">
    <citation type="submission" date="2010-05" db="EMBL/GenBank/DDBJ databases">
        <title>Complete sequence of Staphylothermus hellenicus DSM 12710.</title>
        <authorList>
            <consortium name="US DOE Joint Genome Institute"/>
            <person name="Lucas S."/>
            <person name="Copeland A."/>
            <person name="Lapidus A."/>
            <person name="Cheng J.-F."/>
            <person name="Bruce D."/>
            <person name="Goodwin L."/>
            <person name="Pitluck S."/>
            <person name="Davenport K."/>
            <person name="Detter J.C."/>
            <person name="Han C."/>
            <person name="Tapia R."/>
            <person name="Larimer F."/>
            <person name="Land M."/>
            <person name="Hauser L."/>
            <person name="Kyrpides N."/>
            <person name="Mikhailova N."/>
            <person name="Anderson I.J."/>
            <person name="Woyke T."/>
        </authorList>
    </citation>
    <scope>NUCLEOTIDE SEQUENCE [LARGE SCALE GENOMIC DNA]</scope>
    <source>
        <strain evidence="3">DSM 12710 / JCM 10830 / BK20S6-10-b1 / P8</strain>
    </source>
</reference>
<dbReference type="STRING" id="591019.Shell_1488"/>
<accession>D7D9Y0</accession>
<dbReference type="KEGG" id="shc:Shell_1488"/>
<evidence type="ECO:0000313" key="3">
    <source>
        <dbReference type="Proteomes" id="UP000002573"/>
    </source>
</evidence>
<dbReference type="EMBL" id="CP002051">
    <property type="protein sequence ID" value="ADI32576.1"/>
    <property type="molecule type" value="Genomic_DNA"/>
</dbReference>
<dbReference type="Proteomes" id="UP000002573">
    <property type="component" value="Chromosome"/>
</dbReference>
<dbReference type="AlphaFoldDB" id="D7D9Y0"/>
<dbReference type="eggNOG" id="arCOG05517">
    <property type="taxonomic scope" value="Archaea"/>
</dbReference>
<dbReference type="RefSeq" id="WP_013143774.1">
    <property type="nucleotide sequence ID" value="NC_014205.1"/>
</dbReference>
<dbReference type="OrthoDB" id="373819at2157"/>
<dbReference type="GeneID" id="9234779"/>
<reference evidence="2 3" key="2">
    <citation type="journal article" date="2011" name="Stand. Genomic Sci.">
        <title>Complete genome sequence of Staphylothermus hellenicus P8.</title>
        <authorList>
            <person name="Anderson I."/>
            <person name="Wirth R."/>
            <person name="Lucas S."/>
            <person name="Copeland A."/>
            <person name="Lapidus A."/>
            <person name="Cheng J.F."/>
            <person name="Goodwin L."/>
            <person name="Pitluck S."/>
            <person name="Davenport K."/>
            <person name="Detter J.C."/>
            <person name="Han C."/>
            <person name="Tapia R."/>
            <person name="Land M."/>
            <person name="Hauser L."/>
            <person name="Pati A."/>
            <person name="Mikhailova N."/>
            <person name="Woyke T."/>
            <person name="Klenk H.P."/>
            <person name="Kyrpides N."/>
            <person name="Ivanova N."/>
        </authorList>
    </citation>
    <scope>NUCLEOTIDE SEQUENCE [LARGE SCALE GENOMIC DNA]</scope>
    <source>
        <strain evidence="3">DSM 12710 / JCM 10830 / BK20S6-10-b1 / P8</strain>
    </source>
</reference>
<evidence type="ECO:0000256" key="1">
    <source>
        <dbReference type="SAM" id="MobiDB-lite"/>
    </source>
</evidence>
<protein>
    <submittedName>
        <fullName evidence="2">Uncharacterized protein</fullName>
    </submittedName>
</protein>
<name>D7D9Y0_STAHD</name>
<organism evidence="2 3">
    <name type="scientific">Staphylothermus hellenicus (strain DSM 12710 / JCM 10830 / BK20S6-10-b1 / P8)</name>
    <dbReference type="NCBI Taxonomy" id="591019"/>
    <lineage>
        <taxon>Archaea</taxon>
        <taxon>Thermoproteota</taxon>
        <taxon>Thermoprotei</taxon>
        <taxon>Desulfurococcales</taxon>
        <taxon>Desulfurococcaceae</taxon>
        <taxon>Staphylothermus</taxon>
    </lineage>
</organism>
<sequence length="141" mass="15663">MFTVSVQLSSINAERLSENLPPKIQFNVNLALPASNPYRRNNKYLIPFTFTVSSMPPVVQIVLKGNAIVITTDKNELEKLKKDIRNKKIPPPIMQAVFTNMLAESILLTRSLGVPPPLPGLPQIQSMQSRDKTGQQPSTVI</sequence>
<proteinExistence type="predicted"/>